<feature type="region of interest" description="Disordered" evidence="11">
    <location>
        <begin position="54"/>
        <end position="76"/>
    </location>
</feature>
<feature type="transmembrane region" description="Helical" evidence="12">
    <location>
        <begin position="180"/>
        <end position="199"/>
    </location>
</feature>
<evidence type="ECO:0000256" key="2">
    <source>
        <dbReference type="ARBA" id="ARBA00004651"/>
    </source>
</evidence>
<organism evidence="14 15">
    <name type="scientific">Paenibacillus mangrovi</name>
    <dbReference type="NCBI Taxonomy" id="2931978"/>
    <lineage>
        <taxon>Bacteria</taxon>
        <taxon>Bacillati</taxon>
        <taxon>Bacillota</taxon>
        <taxon>Bacilli</taxon>
        <taxon>Bacillales</taxon>
        <taxon>Paenibacillaceae</taxon>
        <taxon>Paenibacillus</taxon>
    </lineage>
</organism>
<dbReference type="InterPro" id="IPR003661">
    <property type="entry name" value="HisK_dim/P_dom"/>
</dbReference>
<reference evidence="14" key="1">
    <citation type="submission" date="2022-04" db="EMBL/GenBank/DDBJ databases">
        <title>Paenibacillus mangrovi sp. nov., a novel endophytic bacterium isolated from bark of Kandelia candel.</title>
        <authorList>
            <person name="Tuo L."/>
        </authorList>
    </citation>
    <scope>NUCLEOTIDE SEQUENCE</scope>
    <source>
        <strain evidence="14">KQZ6P-2</strain>
    </source>
</reference>
<dbReference type="GO" id="GO:0005524">
    <property type="term" value="F:ATP binding"/>
    <property type="evidence" value="ECO:0007669"/>
    <property type="project" value="UniProtKB-KW"/>
</dbReference>
<gene>
    <name evidence="14" type="ORF">MUG84_07420</name>
</gene>
<dbReference type="RefSeq" id="WP_244722683.1">
    <property type="nucleotide sequence ID" value="NZ_JALIRP010000002.1"/>
</dbReference>
<keyword evidence="6" id="KW-0547">Nucleotide-binding</keyword>
<dbReference type="Proteomes" id="UP001139347">
    <property type="component" value="Unassembled WGS sequence"/>
</dbReference>
<dbReference type="InterPro" id="IPR004358">
    <property type="entry name" value="Sig_transdc_His_kin-like_C"/>
</dbReference>
<dbReference type="CDD" id="cd00082">
    <property type="entry name" value="HisKA"/>
    <property type="match status" value="1"/>
</dbReference>
<evidence type="ECO:0000256" key="7">
    <source>
        <dbReference type="ARBA" id="ARBA00022777"/>
    </source>
</evidence>
<comment type="subcellular location">
    <subcellularLocation>
        <location evidence="2">Cell membrane</location>
        <topology evidence="2">Multi-pass membrane protein</topology>
    </subcellularLocation>
</comment>
<dbReference type="InterPro" id="IPR036890">
    <property type="entry name" value="HATPase_C_sf"/>
</dbReference>
<evidence type="ECO:0000256" key="9">
    <source>
        <dbReference type="ARBA" id="ARBA00023012"/>
    </source>
</evidence>
<keyword evidence="8" id="KW-0067">ATP-binding</keyword>
<evidence type="ECO:0000313" key="15">
    <source>
        <dbReference type="Proteomes" id="UP001139347"/>
    </source>
</evidence>
<keyword evidence="7 14" id="KW-0418">Kinase</keyword>
<evidence type="ECO:0000256" key="6">
    <source>
        <dbReference type="ARBA" id="ARBA00022741"/>
    </source>
</evidence>
<dbReference type="Gene3D" id="3.30.565.10">
    <property type="entry name" value="Histidine kinase-like ATPase, C-terminal domain"/>
    <property type="match status" value="1"/>
</dbReference>
<feature type="transmembrane region" description="Helical" evidence="12">
    <location>
        <begin position="12"/>
        <end position="32"/>
    </location>
</feature>
<dbReference type="InterPro" id="IPR003594">
    <property type="entry name" value="HATPase_dom"/>
</dbReference>
<dbReference type="SMART" id="SM00388">
    <property type="entry name" value="HisKA"/>
    <property type="match status" value="1"/>
</dbReference>
<evidence type="ECO:0000256" key="5">
    <source>
        <dbReference type="ARBA" id="ARBA00022679"/>
    </source>
</evidence>
<sequence length="445" mass="50612">MFARTSRNLTFFYAGLMIVFLLLMNITSYFVLSSMIYKDLNEKLETVVTHEMKEHASELTGGPNQNKGKQNFQERDDANQENKIIDLPLRPFYILLNKQGNIVRTDAVDANLAHEITRDVRDWVPQEQENLHRVYHVEQKHIYLMLAGRAIYENGNYVGSIIAGIDMTDQRKILEQMTDTMIIISVLFFLVSIAFAYVMSRRAMKPIIHSFAKQQKFTADASHELRTPLTVLQSSLEVMESEPDGGNSPFGRQVMADMKEEVQRMSRLVADLLTLARADASAVRLTYEEFSFDEEFERVYRNFQPIAQQRDIDLEMQAATEAIVRADQERIRQLLVILLDNAVQYTSSGGKIVMRATVKGTLLTLQIQDTGIGIPADKLEEVFERFSRVDEARNRTHGHAGLGLSIAKWIVESHRGTIGVESEVGEGTIFIITFPIVIGTTKQKK</sequence>
<dbReference type="PANTHER" id="PTHR45453:SF1">
    <property type="entry name" value="PHOSPHATE REGULON SENSOR PROTEIN PHOR"/>
    <property type="match status" value="1"/>
</dbReference>
<evidence type="ECO:0000256" key="8">
    <source>
        <dbReference type="ARBA" id="ARBA00022840"/>
    </source>
</evidence>
<keyword evidence="12" id="KW-1133">Transmembrane helix</keyword>
<feature type="domain" description="Histidine kinase" evidence="13">
    <location>
        <begin position="220"/>
        <end position="438"/>
    </location>
</feature>
<dbReference type="AlphaFoldDB" id="A0A9X1WQ02"/>
<accession>A0A9X1WQ02</accession>
<dbReference type="PRINTS" id="PR00344">
    <property type="entry name" value="BCTRLSENSOR"/>
</dbReference>
<evidence type="ECO:0000256" key="12">
    <source>
        <dbReference type="SAM" id="Phobius"/>
    </source>
</evidence>
<dbReference type="FunFam" id="1.10.287.130:FF:000001">
    <property type="entry name" value="Two-component sensor histidine kinase"/>
    <property type="match status" value="1"/>
</dbReference>
<dbReference type="SUPFAM" id="SSF47384">
    <property type="entry name" value="Homodimeric domain of signal transducing histidine kinase"/>
    <property type="match status" value="1"/>
</dbReference>
<proteinExistence type="predicted"/>
<dbReference type="InterPro" id="IPR005467">
    <property type="entry name" value="His_kinase_dom"/>
</dbReference>
<evidence type="ECO:0000259" key="13">
    <source>
        <dbReference type="PROSITE" id="PS50109"/>
    </source>
</evidence>
<keyword evidence="10 12" id="KW-0472">Membrane</keyword>
<dbReference type="GO" id="GO:0004721">
    <property type="term" value="F:phosphoprotein phosphatase activity"/>
    <property type="evidence" value="ECO:0007669"/>
    <property type="project" value="TreeGrafter"/>
</dbReference>
<keyword evidence="15" id="KW-1185">Reference proteome</keyword>
<dbReference type="EC" id="2.7.13.3" evidence="3"/>
<dbReference type="Pfam" id="PF00512">
    <property type="entry name" value="HisKA"/>
    <property type="match status" value="1"/>
</dbReference>
<evidence type="ECO:0000256" key="10">
    <source>
        <dbReference type="ARBA" id="ARBA00023136"/>
    </source>
</evidence>
<dbReference type="PANTHER" id="PTHR45453">
    <property type="entry name" value="PHOSPHATE REGULON SENSOR PROTEIN PHOR"/>
    <property type="match status" value="1"/>
</dbReference>
<dbReference type="FunFam" id="3.30.565.10:FF:000006">
    <property type="entry name" value="Sensor histidine kinase WalK"/>
    <property type="match status" value="1"/>
</dbReference>
<evidence type="ECO:0000313" key="14">
    <source>
        <dbReference type="EMBL" id="MCJ8011578.1"/>
    </source>
</evidence>
<dbReference type="Pfam" id="PF02518">
    <property type="entry name" value="HATPase_c"/>
    <property type="match status" value="1"/>
</dbReference>
<evidence type="ECO:0000256" key="11">
    <source>
        <dbReference type="SAM" id="MobiDB-lite"/>
    </source>
</evidence>
<dbReference type="GO" id="GO:0005886">
    <property type="term" value="C:plasma membrane"/>
    <property type="evidence" value="ECO:0007669"/>
    <property type="project" value="UniProtKB-SubCell"/>
</dbReference>
<comment type="catalytic activity">
    <reaction evidence="1">
        <text>ATP + protein L-histidine = ADP + protein N-phospho-L-histidine.</text>
        <dbReference type="EC" id="2.7.13.3"/>
    </reaction>
</comment>
<evidence type="ECO:0000256" key="1">
    <source>
        <dbReference type="ARBA" id="ARBA00000085"/>
    </source>
</evidence>
<dbReference type="SUPFAM" id="SSF55874">
    <property type="entry name" value="ATPase domain of HSP90 chaperone/DNA topoisomerase II/histidine kinase"/>
    <property type="match status" value="1"/>
</dbReference>
<feature type="compositionally biased region" description="Polar residues" evidence="11">
    <location>
        <begin position="62"/>
        <end position="71"/>
    </location>
</feature>
<dbReference type="PROSITE" id="PS50109">
    <property type="entry name" value="HIS_KIN"/>
    <property type="match status" value="1"/>
</dbReference>
<name>A0A9X1WQ02_9BACL</name>
<dbReference type="Gene3D" id="1.10.287.130">
    <property type="match status" value="1"/>
</dbReference>
<keyword evidence="4" id="KW-0597">Phosphoprotein</keyword>
<keyword evidence="5" id="KW-0808">Transferase</keyword>
<evidence type="ECO:0000256" key="3">
    <source>
        <dbReference type="ARBA" id="ARBA00012438"/>
    </source>
</evidence>
<dbReference type="CDD" id="cd00075">
    <property type="entry name" value="HATPase"/>
    <property type="match status" value="1"/>
</dbReference>
<protein>
    <recommendedName>
        <fullName evidence="3">histidine kinase</fullName>
        <ecNumber evidence="3">2.7.13.3</ecNumber>
    </recommendedName>
</protein>
<dbReference type="GO" id="GO:0016036">
    <property type="term" value="P:cellular response to phosphate starvation"/>
    <property type="evidence" value="ECO:0007669"/>
    <property type="project" value="TreeGrafter"/>
</dbReference>
<dbReference type="InterPro" id="IPR050351">
    <property type="entry name" value="BphY/WalK/GraS-like"/>
</dbReference>
<dbReference type="GO" id="GO:0000155">
    <property type="term" value="F:phosphorelay sensor kinase activity"/>
    <property type="evidence" value="ECO:0007669"/>
    <property type="project" value="InterPro"/>
</dbReference>
<dbReference type="SMART" id="SM00387">
    <property type="entry name" value="HATPase_c"/>
    <property type="match status" value="1"/>
</dbReference>
<comment type="caution">
    <text evidence="14">The sequence shown here is derived from an EMBL/GenBank/DDBJ whole genome shotgun (WGS) entry which is preliminary data.</text>
</comment>
<evidence type="ECO:0000256" key="4">
    <source>
        <dbReference type="ARBA" id="ARBA00022553"/>
    </source>
</evidence>
<keyword evidence="9" id="KW-0902">Two-component regulatory system</keyword>
<dbReference type="EMBL" id="JALIRP010000002">
    <property type="protein sequence ID" value="MCJ8011578.1"/>
    <property type="molecule type" value="Genomic_DNA"/>
</dbReference>
<dbReference type="InterPro" id="IPR036097">
    <property type="entry name" value="HisK_dim/P_sf"/>
</dbReference>
<keyword evidence="12" id="KW-0812">Transmembrane</keyword>